<dbReference type="Proteomes" id="UP001207736">
    <property type="component" value="Unassembled WGS sequence"/>
</dbReference>
<organism evidence="1 3">
    <name type="scientific">Capnocytophaga catalasegens</name>
    <dbReference type="NCBI Taxonomy" id="1004260"/>
    <lineage>
        <taxon>Bacteria</taxon>
        <taxon>Pseudomonadati</taxon>
        <taxon>Bacteroidota</taxon>
        <taxon>Flavobacteriia</taxon>
        <taxon>Flavobacteriales</taxon>
        <taxon>Flavobacteriaceae</taxon>
        <taxon>Capnocytophaga</taxon>
    </lineage>
</organism>
<evidence type="ECO:0000313" key="1">
    <source>
        <dbReference type="EMBL" id="GJM51071.1"/>
    </source>
</evidence>
<dbReference type="AlphaFoldDB" id="A0AAV5AUY1"/>
<evidence type="ECO:0000313" key="4">
    <source>
        <dbReference type="Proteomes" id="UP001208692"/>
    </source>
</evidence>
<keyword evidence="4" id="KW-1185">Reference proteome</keyword>
<sequence length="132" mass="15077">MKLESKPTSVAQTSQFIFEKMENLANFEVLMPDNLQKFVVLDEKSFVFALKGMPEIHLEKKESTPYSRLVYGAKEGKIPFGLILLLQSISEKEVEIQFVFESNLNPMMAMMVKAPVSKLIETMAEKLKNIPF</sequence>
<evidence type="ECO:0008006" key="5">
    <source>
        <dbReference type="Google" id="ProtNLM"/>
    </source>
</evidence>
<dbReference type="RefSeq" id="WP_264846501.1">
    <property type="nucleotide sequence ID" value="NZ_BPMA01000021.1"/>
</dbReference>
<evidence type="ECO:0000313" key="3">
    <source>
        <dbReference type="Proteomes" id="UP001207736"/>
    </source>
</evidence>
<evidence type="ECO:0000313" key="2">
    <source>
        <dbReference type="EMBL" id="GJM52256.1"/>
    </source>
</evidence>
<dbReference type="EMBL" id="BQKB01000009">
    <property type="protein sequence ID" value="GJM52256.1"/>
    <property type="molecule type" value="Genomic_DNA"/>
</dbReference>
<name>A0AAV5AUY1_9FLAO</name>
<dbReference type="EMBL" id="BQKA01000036">
    <property type="protein sequence ID" value="GJM51071.1"/>
    <property type="molecule type" value="Genomic_DNA"/>
</dbReference>
<accession>A0AAV5AUY1</accession>
<protein>
    <recommendedName>
        <fullName evidence="5">Orotate phosphoribosyltransferase</fullName>
    </recommendedName>
</protein>
<gene>
    <name evidence="1" type="ORF">RCZ15_20440</name>
    <name evidence="2" type="ORF">RCZ16_05740</name>
</gene>
<dbReference type="Proteomes" id="UP001208692">
    <property type="component" value="Unassembled WGS sequence"/>
</dbReference>
<dbReference type="SUPFAM" id="SSF55961">
    <property type="entry name" value="Bet v1-like"/>
    <property type="match status" value="1"/>
</dbReference>
<proteinExistence type="predicted"/>
<reference evidence="1 4" key="1">
    <citation type="submission" date="2021-11" db="EMBL/GenBank/DDBJ databases">
        <title>Draft genome sequence of Capnocytophaga sp. strain KC07075 isolated from cat oral cavity.</title>
        <authorList>
            <person name="Suzuki M."/>
            <person name="Imaoka K."/>
            <person name="Kimura M."/>
            <person name="Morikawa S."/>
            <person name="Maeda K."/>
        </authorList>
    </citation>
    <scope>NUCLEOTIDE SEQUENCE</scope>
    <source>
        <strain evidence="1">KC07075</strain>
        <strain evidence="2 4">KC07079</strain>
    </source>
</reference>
<comment type="caution">
    <text evidence="1">The sequence shown here is derived from an EMBL/GenBank/DDBJ whole genome shotgun (WGS) entry which is preliminary data.</text>
</comment>